<keyword evidence="1" id="KW-0812">Transmembrane</keyword>
<feature type="transmembrane region" description="Helical" evidence="1">
    <location>
        <begin position="397"/>
        <end position="418"/>
    </location>
</feature>
<comment type="caution">
    <text evidence="2">The sequence shown here is derived from an EMBL/GenBank/DDBJ whole genome shotgun (WGS) entry which is preliminary data.</text>
</comment>
<reference evidence="2" key="1">
    <citation type="journal article" date="2020" name="mSystems">
        <title>Genome- and Community-Level Interaction Insights into Carbon Utilization and Element Cycling Functions of Hydrothermarchaeota in Hydrothermal Sediment.</title>
        <authorList>
            <person name="Zhou Z."/>
            <person name="Liu Y."/>
            <person name="Xu W."/>
            <person name="Pan J."/>
            <person name="Luo Z.H."/>
            <person name="Li M."/>
        </authorList>
    </citation>
    <scope>NUCLEOTIDE SEQUENCE [LARGE SCALE GENOMIC DNA]</scope>
    <source>
        <strain evidence="2">HyVt-535</strain>
    </source>
</reference>
<feature type="transmembrane region" description="Helical" evidence="1">
    <location>
        <begin position="370"/>
        <end position="391"/>
    </location>
</feature>
<feature type="transmembrane region" description="Helical" evidence="1">
    <location>
        <begin position="191"/>
        <end position="211"/>
    </location>
</feature>
<feature type="transmembrane region" description="Helical" evidence="1">
    <location>
        <begin position="283"/>
        <end position="302"/>
    </location>
</feature>
<evidence type="ECO:0000256" key="1">
    <source>
        <dbReference type="SAM" id="Phobius"/>
    </source>
</evidence>
<feature type="transmembrane region" description="Helical" evidence="1">
    <location>
        <begin position="56"/>
        <end position="79"/>
    </location>
</feature>
<dbReference type="Proteomes" id="UP000886100">
    <property type="component" value="Unassembled WGS sequence"/>
</dbReference>
<name>A0A7C5MYX6_9GAMM</name>
<dbReference type="EMBL" id="DROM01000059">
    <property type="protein sequence ID" value="HHH12780.1"/>
    <property type="molecule type" value="Genomic_DNA"/>
</dbReference>
<evidence type="ECO:0008006" key="3">
    <source>
        <dbReference type="Google" id="ProtNLM"/>
    </source>
</evidence>
<gene>
    <name evidence="2" type="ORF">ENJ98_00930</name>
</gene>
<feature type="transmembrane region" description="Helical" evidence="1">
    <location>
        <begin position="248"/>
        <end position="271"/>
    </location>
</feature>
<feature type="transmembrane region" description="Helical" evidence="1">
    <location>
        <begin position="314"/>
        <end position="340"/>
    </location>
</feature>
<protein>
    <recommendedName>
        <fullName evidence="3">NnrS family protein</fullName>
    </recommendedName>
</protein>
<feature type="transmembrane region" description="Helical" evidence="1">
    <location>
        <begin position="151"/>
        <end position="171"/>
    </location>
</feature>
<keyword evidence="1" id="KW-0472">Membrane</keyword>
<feature type="transmembrane region" description="Helical" evidence="1">
    <location>
        <begin position="115"/>
        <end position="139"/>
    </location>
</feature>
<evidence type="ECO:0000313" key="2">
    <source>
        <dbReference type="EMBL" id="HHH12780.1"/>
    </source>
</evidence>
<feature type="transmembrane region" description="Helical" evidence="1">
    <location>
        <begin position="91"/>
        <end position="109"/>
    </location>
</feature>
<dbReference type="AlphaFoldDB" id="A0A7C5MYX6"/>
<organism evidence="2">
    <name type="scientific">Thiolapillus brandeum</name>
    <dbReference type="NCBI Taxonomy" id="1076588"/>
    <lineage>
        <taxon>Bacteria</taxon>
        <taxon>Pseudomonadati</taxon>
        <taxon>Pseudomonadota</taxon>
        <taxon>Gammaproteobacteria</taxon>
        <taxon>Chromatiales</taxon>
        <taxon>Sedimenticolaceae</taxon>
        <taxon>Thiolapillus</taxon>
    </lineage>
</organism>
<sequence>MSYAGLSLGNTPPLWVPLRFLVTAPLFLLLAGLLLAVADAESLQGRWSPTWLGLTHLWVLGFMLMVMLGALQQVIPILLGSALPRARAVSASGHLLLVAGVLLLVWGFLQGCTGCFPVAAGLLLLAVAVVTGAALVALLRSPSRHASGISLRLALVALLVTVLLGGWLALGQGGRVPLARQYTDLHLGWGLLGWTLLLIAGVAWQVVPMFQITPRYPARMMRLFAPLHFCVLLSWAAGRWWLDAPWLELVSAGLVSVSLALFAVTTLWLQAKRRRRIPDSTLDFWRLSMVSLLAVILLWWARQAGVAVPELLPGVLFAAGFVGGAILGMLYKILPFLVWLHLTNRAQALGIVPRGLPNMKQVIPNDRSRLLFRLYLAWLPLLLAVPFRGGWFARPAGLLLAGIALLLGWHMLQAVLLYRRHLSGLEGAG</sequence>
<keyword evidence="1" id="KW-1133">Transmembrane helix</keyword>
<proteinExistence type="predicted"/>
<accession>A0A7C5MYX6</accession>